<dbReference type="AlphaFoldDB" id="E3T704"/>
<reference evidence="1" key="2">
    <citation type="journal article" date="2010" name="Appl. Environ. Microbiol.">
        <title>Comparative analysis of acidobacterial genomic fragments from terrestrial and aquatic metagenomic libraries, with emphasis on acidobacteria subdivision 6.</title>
        <authorList>
            <person name="Kielak A.M."/>
            <person name="van Veen J.A."/>
            <person name="Kowalchuk G.A."/>
        </authorList>
    </citation>
    <scope>NUCLEOTIDE SEQUENCE</scope>
</reference>
<dbReference type="EMBL" id="GU260711">
    <property type="protein sequence ID" value="ADC36098.1"/>
    <property type="molecule type" value="Genomic_DNA"/>
</dbReference>
<evidence type="ECO:0008006" key="2">
    <source>
        <dbReference type="Google" id="ProtNLM"/>
    </source>
</evidence>
<proteinExistence type="predicted"/>
<reference evidence="1" key="1">
    <citation type="submission" date="2009-12" db="EMBL/GenBank/DDBJ databases">
        <authorList>
            <person name="Kielak A."/>
            <person name="van Veen J.A."/>
            <person name="Kowalchuk G.A."/>
        </authorList>
    </citation>
    <scope>NUCLEOTIDE SEQUENCE</scope>
</reference>
<sequence>MAKRKKEVEATIAPEVAEQQPIDFTAEDSDFSVETAELVTTAELVSTPAIQDLSEREHRTSARRSVRVRTVVQFKESEEESWKEITEVTTVSRNGAALVLSHECPVGRLVSLVMQMPHDLRVYDHYAAVYPILGGYPELLCLES</sequence>
<accession>E3T704</accession>
<protein>
    <recommendedName>
        <fullName evidence="2">PilZ domain-containing protein</fullName>
    </recommendedName>
</protein>
<name>E3T704_9BACT</name>
<organism evidence="1">
    <name type="scientific">uncultured bacterium 164</name>
    <dbReference type="NCBI Taxonomy" id="698382"/>
    <lineage>
        <taxon>Bacteria</taxon>
        <taxon>environmental samples</taxon>
    </lineage>
</organism>
<evidence type="ECO:0000313" key="1">
    <source>
        <dbReference type="EMBL" id="ADC36098.1"/>
    </source>
</evidence>